<evidence type="ECO:0000256" key="1">
    <source>
        <dbReference type="SAM" id="Phobius"/>
    </source>
</evidence>
<organism evidence="2 3">
    <name type="scientific">Brassica oleracea var. oleracea</name>
    <dbReference type="NCBI Taxonomy" id="109376"/>
    <lineage>
        <taxon>Eukaryota</taxon>
        <taxon>Viridiplantae</taxon>
        <taxon>Streptophyta</taxon>
        <taxon>Embryophyta</taxon>
        <taxon>Tracheophyta</taxon>
        <taxon>Spermatophyta</taxon>
        <taxon>Magnoliopsida</taxon>
        <taxon>eudicotyledons</taxon>
        <taxon>Gunneridae</taxon>
        <taxon>Pentapetalae</taxon>
        <taxon>rosids</taxon>
        <taxon>malvids</taxon>
        <taxon>Brassicales</taxon>
        <taxon>Brassicaceae</taxon>
        <taxon>Brassiceae</taxon>
        <taxon>Brassica</taxon>
    </lineage>
</organism>
<sequence>MNPRTSMAQREDIIRRTVTEEQLDSLFIGFGQTLVVCFYVVRLRKAENFNLVLSLALIAVVRSYLVFLRSDETATDMALWQMLGWSEGEMRFHDVM</sequence>
<proteinExistence type="predicted"/>
<keyword evidence="1" id="KW-1133">Transmembrane helix</keyword>
<dbReference type="Gramene" id="Bo3g106850.1">
    <property type="protein sequence ID" value="Bo3g106850.1"/>
    <property type="gene ID" value="Bo3g106850"/>
</dbReference>
<keyword evidence="1" id="KW-0472">Membrane</keyword>
<dbReference type="EnsemblPlants" id="Bo3g106850.1">
    <property type="protein sequence ID" value="Bo3g106850.1"/>
    <property type="gene ID" value="Bo3g106850"/>
</dbReference>
<feature type="transmembrane region" description="Helical" evidence="1">
    <location>
        <begin position="48"/>
        <end position="67"/>
    </location>
</feature>
<evidence type="ECO:0000313" key="2">
    <source>
        <dbReference type="EnsemblPlants" id="Bo3g106850.1"/>
    </source>
</evidence>
<protein>
    <submittedName>
        <fullName evidence="2">Uncharacterized protein</fullName>
    </submittedName>
</protein>
<keyword evidence="1" id="KW-0812">Transmembrane</keyword>
<dbReference type="HOGENOM" id="CLU_2362643_0_0_1"/>
<evidence type="ECO:0000313" key="3">
    <source>
        <dbReference type="Proteomes" id="UP000032141"/>
    </source>
</evidence>
<dbReference type="AlphaFoldDB" id="A0A0D3BFJ9"/>
<dbReference type="Proteomes" id="UP000032141">
    <property type="component" value="Chromosome C3"/>
</dbReference>
<dbReference type="STRING" id="109376.A0A0D3BFJ9"/>
<reference evidence="2 3" key="1">
    <citation type="journal article" date="2014" name="Genome Biol.">
        <title>Transcriptome and methylome profiling reveals relics of genome dominance in the mesopolyploid Brassica oleracea.</title>
        <authorList>
            <person name="Parkin I.A."/>
            <person name="Koh C."/>
            <person name="Tang H."/>
            <person name="Robinson S.J."/>
            <person name="Kagale S."/>
            <person name="Clarke W.E."/>
            <person name="Town C.D."/>
            <person name="Nixon J."/>
            <person name="Krishnakumar V."/>
            <person name="Bidwell S.L."/>
            <person name="Denoeud F."/>
            <person name="Belcram H."/>
            <person name="Links M.G."/>
            <person name="Just J."/>
            <person name="Clarke C."/>
            <person name="Bender T."/>
            <person name="Huebert T."/>
            <person name="Mason A.S."/>
            <person name="Pires J.C."/>
            <person name="Barker G."/>
            <person name="Moore J."/>
            <person name="Walley P.G."/>
            <person name="Manoli S."/>
            <person name="Batley J."/>
            <person name="Edwards D."/>
            <person name="Nelson M.N."/>
            <person name="Wang X."/>
            <person name="Paterson A.H."/>
            <person name="King G."/>
            <person name="Bancroft I."/>
            <person name="Chalhoub B."/>
            <person name="Sharpe A.G."/>
        </authorList>
    </citation>
    <scope>NUCLEOTIDE SEQUENCE</scope>
    <source>
        <strain evidence="2 3">cv. TO1000</strain>
    </source>
</reference>
<keyword evidence="3" id="KW-1185">Reference proteome</keyword>
<accession>A0A0D3BFJ9</accession>
<reference evidence="2" key="2">
    <citation type="submission" date="2015-03" db="UniProtKB">
        <authorList>
            <consortium name="EnsemblPlants"/>
        </authorList>
    </citation>
    <scope>IDENTIFICATION</scope>
</reference>
<name>A0A0D3BFJ9_BRAOL</name>